<dbReference type="GO" id="GO:0008233">
    <property type="term" value="F:peptidase activity"/>
    <property type="evidence" value="ECO:0007669"/>
    <property type="project" value="InterPro"/>
</dbReference>
<dbReference type="Pfam" id="PF03136">
    <property type="entry name" value="Pup_ligase"/>
    <property type="match status" value="1"/>
</dbReference>
<feature type="compositionally biased region" description="Low complexity" evidence="2">
    <location>
        <begin position="18"/>
        <end position="41"/>
    </location>
</feature>
<dbReference type="GO" id="GO:0005524">
    <property type="term" value="F:ATP binding"/>
    <property type="evidence" value="ECO:0007669"/>
    <property type="project" value="TreeGrafter"/>
</dbReference>
<dbReference type="AlphaFoldDB" id="A0A261EXH3"/>
<dbReference type="GO" id="GO:0016874">
    <property type="term" value="F:ligase activity"/>
    <property type="evidence" value="ECO:0007669"/>
    <property type="project" value="UniProtKB-KW"/>
</dbReference>
<dbReference type="GO" id="GO:0019941">
    <property type="term" value="P:modification-dependent protein catabolic process"/>
    <property type="evidence" value="ECO:0007669"/>
    <property type="project" value="InterPro"/>
</dbReference>
<proteinExistence type="inferred from homology"/>
<sequence>MAYHDIDGAQRISGTGGAASPAPGAFLGSPAADPASPARSPMGVIGIETEYAVSDLADPGANPIQLSHDVIDAAGDGARAAIRWDYGLEDPVNDARGTRLERALADPGMLTDSPQLRATNRLQANGARIYVDHAHPEYSAPEAVGPFEALAYDRAGDALMLDAARRANEATGRRIVLHRNNADGKGASWGAHENYHVPRAVPFSCLARLFTIHAVTRQIFTGAGRVGLGERGEEAGFQLSQRADYFHARIGLQTTFDRPIVNTRDESHSTGDFRRFHVIVGDANRMDVPEALKLGTTALIVWLAGAFEAADMDADAQIAALMPADPVAAMHDVSHDLTLRRPFETETGERLTAWQAQIRLRGLVYAAAARVWGCTTQGEPLWPDDATRRVAGMWGRALEDVAHVMQAGDDARLGLRAEAGRLEWLLKWQILESLRRRRALDWTDARLRAADIAWAALEPRGSVFESVRPRSERLVDDSQIRQAQELPPRDTRAWLRGRLVDGAPGIVHAAGWGRIVLHDSTGEPHPIDCADPLAHTEAADGAALEALLAAAGEDGTPGDDAIRAFLSAIGA</sequence>
<keyword evidence="4" id="KW-1185">Reference proteome</keyword>
<comment type="caution">
    <text evidence="3">The sequence shown here is derived from an EMBL/GenBank/DDBJ whole genome shotgun (WGS) entry which is preliminary data.</text>
</comment>
<dbReference type="InterPro" id="IPR004347">
    <property type="entry name" value="Pup_ligase/deamidase"/>
</dbReference>
<dbReference type="GO" id="GO:0070490">
    <property type="term" value="P:protein pupylation"/>
    <property type="evidence" value="ECO:0007669"/>
    <property type="project" value="TreeGrafter"/>
</dbReference>
<protein>
    <submittedName>
        <fullName evidence="3">Ligase</fullName>
    </submittedName>
</protein>
<feature type="region of interest" description="Disordered" evidence="2">
    <location>
        <begin position="11"/>
        <end position="41"/>
    </location>
</feature>
<evidence type="ECO:0000256" key="1">
    <source>
        <dbReference type="ARBA" id="ARBA00009114"/>
    </source>
</evidence>
<name>A0A261EXH3_9BIFI</name>
<accession>A0A261EXH3</accession>
<dbReference type="Proteomes" id="UP000216725">
    <property type="component" value="Unassembled WGS sequence"/>
</dbReference>
<evidence type="ECO:0000313" key="4">
    <source>
        <dbReference type="Proteomes" id="UP000216725"/>
    </source>
</evidence>
<reference evidence="3 4" key="1">
    <citation type="journal article" date="2017" name="BMC Genomics">
        <title>Comparative genomic and phylogenomic analyses of the Bifidobacteriaceae family.</title>
        <authorList>
            <person name="Lugli G.A."/>
            <person name="Milani C."/>
            <person name="Turroni F."/>
            <person name="Duranti S."/>
            <person name="Mancabelli L."/>
            <person name="Mangifesta M."/>
            <person name="Ferrario C."/>
            <person name="Modesto M."/>
            <person name="Mattarelli P."/>
            <person name="Jiri K."/>
            <person name="van Sinderen D."/>
            <person name="Ventura M."/>
        </authorList>
    </citation>
    <scope>NUCLEOTIDE SEQUENCE [LARGE SCALE GENOMIC DNA]</scope>
    <source>
        <strain evidence="3 4">DSM 24742</strain>
    </source>
</reference>
<evidence type="ECO:0000313" key="3">
    <source>
        <dbReference type="EMBL" id="OZG51548.1"/>
    </source>
</evidence>
<evidence type="ECO:0000256" key="2">
    <source>
        <dbReference type="SAM" id="MobiDB-lite"/>
    </source>
</evidence>
<dbReference type="NCBIfam" id="TIGR03688">
    <property type="entry name" value="depupylase_Dop"/>
    <property type="match status" value="1"/>
</dbReference>
<gene>
    <name evidence="3" type="ORF">PSRA_0945</name>
</gene>
<keyword evidence="3" id="KW-0436">Ligase</keyword>
<dbReference type="GO" id="GO:0010498">
    <property type="term" value="P:proteasomal protein catabolic process"/>
    <property type="evidence" value="ECO:0007669"/>
    <property type="project" value="InterPro"/>
</dbReference>
<organism evidence="3 4">
    <name type="scientific">Pseudoscardovia radai</name>
    <dbReference type="NCBI Taxonomy" id="987066"/>
    <lineage>
        <taxon>Bacteria</taxon>
        <taxon>Bacillati</taxon>
        <taxon>Actinomycetota</taxon>
        <taxon>Actinomycetes</taxon>
        <taxon>Bifidobacteriales</taxon>
        <taxon>Bifidobacteriaceae</taxon>
        <taxon>Pseudoscardovia</taxon>
    </lineage>
</organism>
<dbReference type="EMBL" id="MWWR01000007">
    <property type="protein sequence ID" value="OZG51548.1"/>
    <property type="molecule type" value="Genomic_DNA"/>
</dbReference>
<comment type="similarity">
    <text evidence="1">Belongs to the Pup ligase/Pup deamidase family. Pup deamidase subfamily.</text>
</comment>
<dbReference type="PANTHER" id="PTHR42307">
    <property type="entry name" value="PUP DEAMIDASE/DEPUPYLASE"/>
    <property type="match status" value="1"/>
</dbReference>
<dbReference type="PANTHER" id="PTHR42307:SF2">
    <property type="entry name" value="PUP DEAMIDASE_DEPUPYLASE"/>
    <property type="match status" value="1"/>
</dbReference>
<dbReference type="InterPro" id="IPR022366">
    <property type="entry name" value="Pup_deamidase"/>
</dbReference>
<dbReference type="GO" id="GO:0016811">
    <property type="term" value="F:hydrolase activity, acting on carbon-nitrogen (but not peptide) bonds, in linear amides"/>
    <property type="evidence" value="ECO:0007669"/>
    <property type="project" value="InterPro"/>
</dbReference>